<dbReference type="AlphaFoldDB" id="F8QAQ8"/>
<dbReference type="HOGENOM" id="CLU_2962298_0_0_1"/>
<accession>F8QAQ8</accession>
<dbReference type="InParanoid" id="F8QAQ8"/>
<dbReference type="EMBL" id="GL945488">
    <property type="protein sequence ID" value="EGN94294.1"/>
    <property type="molecule type" value="Genomic_DNA"/>
</dbReference>
<proteinExistence type="predicted"/>
<evidence type="ECO:0000313" key="1">
    <source>
        <dbReference type="EMBL" id="EGN94294.1"/>
    </source>
</evidence>
<reference evidence="2" key="1">
    <citation type="journal article" date="2011" name="Science">
        <title>The plant cell wall-decomposing machinery underlies the functional diversity of forest fungi.</title>
        <authorList>
            <person name="Eastwood D.C."/>
            <person name="Floudas D."/>
            <person name="Binder M."/>
            <person name="Majcherczyk A."/>
            <person name="Schneider P."/>
            <person name="Aerts A."/>
            <person name="Asiegbu F.O."/>
            <person name="Baker S.E."/>
            <person name="Barry K."/>
            <person name="Bendiksby M."/>
            <person name="Blumentritt M."/>
            <person name="Coutinho P.M."/>
            <person name="Cullen D."/>
            <person name="de Vries R.P."/>
            <person name="Gathman A."/>
            <person name="Goodell B."/>
            <person name="Henrissat B."/>
            <person name="Ihrmark K."/>
            <person name="Kauserud H."/>
            <person name="Kohler A."/>
            <person name="LaButti K."/>
            <person name="Lapidus A."/>
            <person name="Lavin J.L."/>
            <person name="Lee Y.-H."/>
            <person name="Lindquist E."/>
            <person name="Lilly W."/>
            <person name="Lucas S."/>
            <person name="Morin E."/>
            <person name="Murat C."/>
            <person name="Oguiza J.A."/>
            <person name="Park J."/>
            <person name="Pisabarro A.G."/>
            <person name="Riley R."/>
            <person name="Rosling A."/>
            <person name="Salamov A."/>
            <person name="Schmidt O."/>
            <person name="Schmutz J."/>
            <person name="Skrede I."/>
            <person name="Stenlid J."/>
            <person name="Wiebenga A."/>
            <person name="Xie X."/>
            <person name="Kuees U."/>
            <person name="Hibbett D.S."/>
            <person name="Hoffmeister D."/>
            <person name="Hoegberg N."/>
            <person name="Martin F."/>
            <person name="Grigoriev I.V."/>
            <person name="Watkinson S.C."/>
        </authorList>
    </citation>
    <scope>NUCLEOTIDE SEQUENCE [LARGE SCALE GENOMIC DNA]</scope>
    <source>
        <strain evidence="2">strain S7.3</strain>
    </source>
</reference>
<name>F8QAQ8_SERL3</name>
<keyword evidence="2" id="KW-1185">Reference proteome</keyword>
<dbReference type="Proteomes" id="UP000008063">
    <property type="component" value="Unassembled WGS sequence"/>
</dbReference>
<evidence type="ECO:0000313" key="2">
    <source>
        <dbReference type="Proteomes" id="UP000008063"/>
    </source>
</evidence>
<protein>
    <submittedName>
        <fullName evidence="1">Uncharacterized protein</fullName>
    </submittedName>
</protein>
<sequence length="59" mass="6618">MCRRIQEFHADVTVAPEKSAAKGGATTLRACNPLSSHAILHIPVYRAHRHLWRTLEDIA</sequence>
<gene>
    <name evidence="1" type="ORF">SERLA73DRAFT_188096</name>
</gene>
<organism evidence="2">
    <name type="scientific">Serpula lacrymans var. lacrymans (strain S7.3)</name>
    <name type="common">Dry rot fungus</name>
    <dbReference type="NCBI Taxonomy" id="936435"/>
    <lineage>
        <taxon>Eukaryota</taxon>
        <taxon>Fungi</taxon>
        <taxon>Dikarya</taxon>
        <taxon>Basidiomycota</taxon>
        <taxon>Agaricomycotina</taxon>
        <taxon>Agaricomycetes</taxon>
        <taxon>Agaricomycetidae</taxon>
        <taxon>Boletales</taxon>
        <taxon>Coniophorineae</taxon>
        <taxon>Serpulaceae</taxon>
        <taxon>Serpula</taxon>
    </lineage>
</organism>